<dbReference type="EMBL" id="ML179100">
    <property type="protein sequence ID" value="THV00747.1"/>
    <property type="molecule type" value="Genomic_DNA"/>
</dbReference>
<dbReference type="GO" id="GO:0005737">
    <property type="term" value="C:cytoplasm"/>
    <property type="evidence" value="ECO:0007669"/>
    <property type="project" value="TreeGrafter"/>
</dbReference>
<dbReference type="InterPro" id="IPR029033">
    <property type="entry name" value="His_PPase_superfam"/>
</dbReference>
<dbReference type="PANTHER" id="PTHR48100">
    <property type="entry name" value="BROAD-SPECIFICITY PHOSPHATASE YOR283W-RELATED"/>
    <property type="match status" value="1"/>
</dbReference>
<dbReference type="Gene3D" id="3.40.50.1240">
    <property type="entry name" value="Phosphoglycerate mutase-like"/>
    <property type="match status" value="1"/>
</dbReference>
<dbReference type="Pfam" id="PF00300">
    <property type="entry name" value="His_Phos_1"/>
    <property type="match status" value="1"/>
</dbReference>
<dbReference type="AlphaFoldDB" id="A0A4S8MDX1"/>
<accession>A0A4S8MDX1</accession>
<dbReference type="InterPro" id="IPR050275">
    <property type="entry name" value="PGM_Phosphatase"/>
</dbReference>
<dbReference type="InterPro" id="IPR013078">
    <property type="entry name" value="His_Pase_superF_clade-1"/>
</dbReference>
<sequence length="280" mass="31974">MSSRKWEAVPGFFLQDDPTLTAADIEAIPPRLGLIDDSQNRWDKFKQTIKELNEHAEEGTSYKVFVFGRHGQGIHNVAGDKYGRDLWYGHWSKLERDDELVWGPDAPLTQLGKDQAKQVRAVWEAEIPFNIFLPESHYCSPMTRALQTCLITFDSISLTKNSKPPVILEDCREAYGLYTCDKRNTRSYISSEFPQFTIADDFTEEDELWEADTRESKESVSSRATRVLDRIFEKDGNTFISITAHKAIINGFLTAINRPTYDTQTGGIIPIVIKKQKTTQ</sequence>
<reference evidence="1 2" key="1">
    <citation type="journal article" date="2019" name="Nat. Ecol. Evol.">
        <title>Megaphylogeny resolves global patterns of mushroom evolution.</title>
        <authorList>
            <person name="Varga T."/>
            <person name="Krizsan K."/>
            <person name="Foldi C."/>
            <person name="Dima B."/>
            <person name="Sanchez-Garcia M."/>
            <person name="Sanchez-Ramirez S."/>
            <person name="Szollosi G.J."/>
            <person name="Szarkandi J.G."/>
            <person name="Papp V."/>
            <person name="Albert L."/>
            <person name="Andreopoulos W."/>
            <person name="Angelini C."/>
            <person name="Antonin V."/>
            <person name="Barry K.W."/>
            <person name="Bougher N.L."/>
            <person name="Buchanan P."/>
            <person name="Buyck B."/>
            <person name="Bense V."/>
            <person name="Catcheside P."/>
            <person name="Chovatia M."/>
            <person name="Cooper J."/>
            <person name="Damon W."/>
            <person name="Desjardin D."/>
            <person name="Finy P."/>
            <person name="Geml J."/>
            <person name="Haridas S."/>
            <person name="Hughes K."/>
            <person name="Justo A."/>
            <person name="Karasinski D."/>
            <person name="Kautmanova I."/>
            <person name="Kiss B."/>
            <person name="Kocsube S."/>
            <person name="Kotiranta H."/>
            <person name="LaButti K.M."/>
            <person name="Lechner B.E."/>
            <person name="Liimatainen K."/>
            <person name="Lipzen A."/>
            <person name="Lukacs Z."/>
            <person name="Mihaltcheva S."/>
            <person name="Morgado L.N."/>
            <person name="Niskanen T."/>
            <person name="Noordeloos M.E."/>
            <person name="Ohm R.A."/>
            <person name="Ortiz-Santana B."/>
            <person name="Ovrebo C."/>
            <person name="Racz N."/>
            <person name="Riley R."/>
            <person name="Savchenko A."/>
            <person name="Shiryaev A."/>
            <person name="Soop K."/>
            <person name="Spirin V."/>
            <person name="Szebenyi C."/>
            <person name="Tomsovsky M."/>
            <person name="Tulloss R.E."/>
            <person name="Uehling J."/>
            <person name="Grigoriev I.V."/>
            <person name="Vagvolgyi C."/>
            <person name="Papp T."/>
            <person name="Martin F.M."/>
            <person name="Miettinen O."/>
            <person name="Hibbett D.S."/>
            <person name="Nagy L.G."/>
        </authorList>
    </citation>
    <scope>NUCLEOTIDE SEQUENCE [LARGE SCALE GENOMIC DNA]</scope>
    <source>
        <strain evidence="1 2">CBS 962.96</strain>
    </source>
</reference>
<name>A0A4S8MDX1_DENBC</name>
<dbReference type="SUPFAM" id="SSF53254">
    <property type="entry name" value="Phosphoglycerate mutase-like"/>
    <property type="match status" value="1"/>
</dbReference>
<protein>
    <submittedName>
        <fullName evidence="1">Phosphoglycerate mutase</fullName>
    </submittedName>
</protein>
<gene>
    <name evidence="1" type="ORF">K435DRAFT_818247</name>
</gene>
<keyword evidence="2" id="KW-1185">Reference proteome</keyword>
<dbReference type="OrthoDB" id="496981at2759"/>
<proteinExistence type="predicted"/>
<organism evidence="1 2">
    <name type="scientific">Dendrothele bispora (strain CBS 962.96)</name>
    <dbReference type="NCBI Taxonomy" id="1314807"/>
    <lineage>
        <taxon>Eukaryota</taxon>
        <taxon>Fungi</taxon>
        <taxon>Dikarya</taxon>
        <taxon>Basidiomycota</taxon>
        <taxon>Agaricomycotina</taxon>
        <taxon>Agaricomycetes</taxon>
        <taxon>Agaricomycetidae</taxon>
        <taxon>Agaricales</taxon>
        <taxon>Agaricales incertae sedis</taxon>
        <taxon>Dendrothele</taxon>
    </lineage>
</organism>
<dbReference type="PANTHER" id="PTHR48100:SF1">
    <property type="entry name" value="HISTIDINE PHOSPHATASE FAMILY PROTEIN-RELATED"/>
    <property type="match status" value="1"/>
</dbReference>
<dbReference type="SMART" id="SM00855">
    <property type="entry name" value="PGAM"/>
    <property type="match status" value="1"/>
</dbReference>
<dbReference type="CDD" id="cd07067">
    <property type="entry name" value="HP_PGM_like"/>
    <property type="match status" value="1"/>
</dbReference>
<dbReference type="Proteomes" id="UP000297245">
    <property type="component" value="Unassembled WGS sequence"/>
</dbReference>
<evidence type="ECO:0000313" key="1">
    <source>
        <dbReference type="EMBL" id="THV00747.1"/>
    </source>
</evidence>
<evidence type="ECO:0000313" key="2">
    <source>
        <dbReference type="Proteomes" id="UP000297245"/>
    </source>
</evidence>
<dbReference type="GO" id="GO:0016791">
    <property type="term" value="F:phosphatase activity"/>
    <property type="evidence" value="ECO:0007669"/>
    <property type="project" value="TreeGrafter"/>
</dbReference>